<proteinExistence type="predicted"/>
<sequence length="630" mass="68588">MQHSHARRHARLRPALLAHRALLAQKLHNGATTAIILDSGSTDSGPEKLALGCMSAPRDNYVRDLKKLVELSWRFRVPLVFSSAGGDGSDEHVRELMGIVGRLRGWRGMSVDKTLVSERMNANMVTGCGKPVPTLTENTLESTPRVVGQMGPEPILDAMLANPDFNILIAGRAYDPAPYIAFAAFASKTSLKNTASPAAQHLWGGFAHMGKILECGGLCGVPKSNGASATVYQDGTFDVTPLDPDSKCTPISVAAHTLYEKSRPDILYGPGGWLDLADMKTEALEDGRSVRVRGGKFHFLKDEGQPYTVKLEGAEIVGYRAHTMGSFRDPILIGQLDNYLERVKEYAKSQHQSAGGTWELDFHVYGRDKCSDIPPTEVFLIAEALASTQALATSVASTARIAAIHGPYPGQKATSGNLAYGLGGQMQNELGPCAQFSVYHLMQLKEGEERLRFDESSPGLFTQEVAILCASNSAEPAVARNMFADSDKKATNEASHTNGTSAPSIVRSDPKTLGDISKLLRSKNAGPYEITLDVMFDSEAEYQLVKQSNMLTAASMAILFDIKEEDILWNGFFDQALAYKVTIPRLRNGKPMASGGYMENDVHGSQMYIGFMNLALPEDLIQQWNKLQQQ</sequence>
<comment type="caution">
    <text evidence="4">The sequence shown here is derived from an EMBL/GenBank/DDBJ whole genome shotgun (WGS) entry which is preliminary data.</text>
</comment>
<keyword evidence="5" id="KW-1185">Reference proteome</keyword>
<dbReference type="Proteomes" id="UP001140560">
    <property type="component" value="Unassembled WGS sequence"/>
</dbReference>
<evidence type="ECO:0000313" key="5">
    <source>
        <dbReference type="Proteomes" id="UP001140560"/>
    </source>
</evidence>
<evidence type="ECO:0008006" key="6">
    <source>
        <dbReference type="Google" id="ProtNLM"/>
    </source>
</evidence>
<feature type="compositionally biased region" description="Polar residues" evidence="1">
    <location>
        <begin position="492"/>
        <end position="503"/>
    </location>
</feature>
<feature type="domain" description="Acyclic terpene utilisation N-terminal" evidence="2">
    <location>
        <begin position="150"/>
        <end position="410"/>
    </location>
</feature>
<dbReference type="OrthoDB" id="5863171at2759"/>
<feature type="domain" description="DUF4387" evidence="3">
    <location>
        <begin position="513"/>
        <end position="614"/>
    </location>
</feature>
<evidence type="ECO:0000313" key="4">
    <source>
        <dbReference type="EMBL" id="KAJ4367110.1"/>
    </source>
</evidence>
<dbReference type="Pfam" id="PF14330">
    <property type="entry name" value="DUF4387"/>
    <property type="match status" value="1"/>
</dbReference>
<evidence type="ECO:0000256" key="1">
    <source>
        <dbReference type="SAM" id="MobiDB-lite"/>
    </source>
</evidence>
<dbReference type="Pfam" id="PF07287">
    <property type="entry name" value="AtuA"/>
    <property type="match status" value="1"/>
</dbReference>
<feature type="region of interest" description="Disordered" evidence="1">
    <location>
        <begin position="489"/>
        <end position="509"/>
    </location>
</feature>
<dbReference type="InterPro" id="IPR025496">
    <property type="entry name" value="DUF4387"/>
</dbReference>
<reference evidence="4" key="1">
    <citation type="submission" date="2022-10" db="EMBL/GenBank/DDBJ databases">
        <title>Tapping the CABI collections for fungal endophytes: first genome assemblies for Collariella, Neodidymelliopsis, Ascochyta clinopodiicola, Didymella pomorum, Didymosphaeria variabile, Neocosmospora piperis and Neocucurbitaria cava.</title>
        <authorList>
            <person name="Hill R."/>
        </authorList>
    </citation>
    <scope>NUCLEOTIDE SEQUENCE</scope>
    <source>
        <strain evidence="4">IMI 356814</strain>
    </source>
</reference>
<organism evidence="4 5">
    <name type="scientific">Neocucurbitaria cava</name>
    <dbReference type="NCBI Taxonomy" id="798079"/>
    <lineage>
        <taxon>Eukaryota</taxon>
        <taxon>Fungi</taxon>
        <taxon>Dikarya</taxon>
        <taxon>Ascomycota</taxon>
        <taxon>Pezizomycotina</taxon>
        <taxon>Dothideomycetes</taxon>
        <taxon>Pleosporomycetidae</taxon>
        <taxon>Pleosporales</taxon>
        <taxon>Pleosporineae</taxon>
        <taxon>Cucurbitariaceae</taxon>
        <taxon>Neocucurbitaria</taxon>
    </lineage>
</organism>
<dbReference type="EMBL" id="JAPEUY010000013">
    <property type="protein sequence ID" value="KAJ4367110.1"/>
    <property type="molecule type" value="Genomic_DNA"/>
</dbReference>
<protein>
    <recommendedName>
        <fullName evidence="6">Caib baif family enzyme</fullName>
    </recommendedName>
</protein>
<dbReference type="InterPro" id="IPR010839">
    <property type="entry name" value="AtuA_N"/>
</dbReference>
<evidence type="ECO:0000259" key="3">
    <source>
        <dbReference type="Pfam" id="PF14330"/>
    </source>
</evidence>
<name>A0A9W8Y412_9PLEO</name>
<evidence type="ECO:0000259" key="2">
    <source>
        <dbReference type="Pfam" id="PF07287"/>
    </source>
</evidence>
<accession>A0A9W8Y412</accession>
<gene>
    <name evidence="4" type="ORF">N0V83_007640</name>
</gene>
<dbReference type="AlphaFoldDB" id="A0A9W8Y412"/>